<dbReference type="FunFam" id="3.30.420.10:FF:000006">
    <property type="entry name" value="Ribonuclease HII"/>
    <property type="match status" value="1"/>
</dbReference>
<keyword evidence="11 14" id="KW-0255">Endonuclease</keyword>
<evidence type="ECO:0000256" key="14">
    <source>
        <dbReference type="HAMAP-Rule" id="MF_00052"/>
    </source>
</evidence>
<dbReference type="RefSeq" id="WP_121095587.1">
    <property type="nucleotide sequence ID" value="NZ_UIHC01000021.1"/>
</dbReference>
<keyword evidence="8 14" id="KW-0963">Cytoplasm</keyword>
<dbReference type="Proteomes" id="UP000272908">
    <property type="component" value="Unassembled WGS sequence"/>
</dbReference>
<dbReference type="InterPro" id="IPR012337">
    <property type="entry name" value="RNaseH-like_sf"/>
</dbReference>
<dbReference type="GO" id="GO:0032299">
    <property type="term" value="C:ribonuclease H2 complex"/>
    <property type="evidence" value="ECO:0007669"/>
    <property type="project" value="TreeGrafter"/>
</dbReference>
<name>A0A3B0M9X6_9RHOB</name>
<dbReference type="PANTHER" id="PTHR10954:SF18">
    <property type="entry name" value="RIBONUCLEASE HII"/>
    <property type="match status" value="1"/>
</dbReference>
<evidence type="ECO:0000256" key="8">
    <source>
        <dbReference type="ARBA" id="ARBA00022490"/>
    </source>
</evidence>
<dbReference type="EMBL" id="UIHC01000021">
    <property type="protein sequence ID" value="SUZ32473.1"/>
    <property type="molecule type" value="Genomic_DNA"/>
</dbReference>
<dbReference type="InterPro" id="IPR022898">
    <property type="entry name" value="RNase_HII"/>
</dbReference>
<evidence type="ECO:0000313" key="19">
    <source>
        <dbReference type="Proteomes" id="UP000272908"/>
    </source>
</evidence>
<evidence type="ECO:0000259" key="17">
    <source>
        <dbReference type="PROSITE" id="PS51975"/>
    </source>
</evidence>
<comment type="function">
    <text evidence="3 14 16">Endonuclease that specifically degrades the RNA of RNA-DNA hybrids.</text>
</comment>
<accession>A0A3B0M9X6</accession>
<comment type="cofactor">
    <cofactor evidence="14 15">
        <name>Mn(2+)</name>
        <dbReference type="ChEBI" id="CHEBI:29035"/>
    </cofactor>
    <cofactor evidence="14 15">
        <name>Mg(2+)</name>
        <dbReference type="ChEBI" id="CHEBI:18420"/>
    </cofactor>
    <text evidence="14 15">Manganese or magnesium. Binds 1 divalent metal ion per monomer in the absence of substrate. May bind a second metal ion after substrate binding.</text>
</comment>
<keyword evidence="9 14" id="KW-0540">Nuclease</keyword>
<dbReference type="GO" id="GO:0003723">
    <property type="term" value="F:RNA binding"/>
    <property type="evidence" value="ECO:0007669"/>
    <property type="project" value="UniProtKB-UniRule"/>
</dbReference>
<feature type="binding site" evidence="14 15">
    <location>
        <position position="119"/>
    </location>
    <ligand>
        <name>a divalent metal cation</name>
        <dbReference type="ChEBI" id="CHEBI:60240"/>
    </ligand>
</feature>
<evidence type="ECO:0000256" key="1">
    <source>
        <dbReference type="ARBA" id="ARBA00000077"/>
    </source>
</evidence>
<evidence type="ECO:0000256" key="5">
    <source>
        <dbReference type="ARBA" id="ARBA00007383"/>
    </source>
</evidence>
<evidence type="ECO:0000256" key="3">
    <source>
        <dbReference type="ARBA" id="ARBA00004065"/>
    </source>
</evidence>
<dbReference type="InterPro" id="IPR036397">
    <property type="entry name" value="RNaseH_sf"/>
</dbReference>
<evidence type="ECO:0000256" key="9">
    <source>
        <dbReference type="ARBA" id="ARBA00022722"/>
    </source>
</evidence>
<dbReference type="GO" id="GO:0004523">
    <property type="term" value="F:RNA-DNA hybrid ribonuclease activity"/>
    <property type="evidence" value="ECO:0007669"/>
    <property type="project" value="UniProtKB-UniRule"/>
</dbReference>
<dbReference type="InterPro" id="IPR024567">
    <property type="entry name" value="RNase_HII/HIII_dom"/>
</dbReference>
<dbReference type="NCBIfam" id="NF000595">
    <property type="entry name" value="PRK00015.1-3"/>
    <property type="match status" value="1"/>
</dbReference>
<evidence type="ECO:0000256" key="4">
    <source>
        <dbReference type="ARBA" id="ARBA00004496"/>
    </source>
</evidence>
<dbReference type="GO" id="GO:0043137">
    <property type="term" value="P:DNA replication, removal of RNA primer"/>
    <property type="evidence" value="ECO:0007669"/>
    <property type="project" value="TreeGrafter"/>
</dbReference>
<evidence type="ECO:0000256" key="2">
    <source>
        <dbReference type="ARBA" id="ARBA00001946"/>
    </source>
</evidence>
<dbReference type="OrthoDB" id="9803420at2"/>
<proteinExistence type="inferred from homology"/>
<feature type="binding site" evidence="14 15">
    <location>
        <position position="28"/>
    </location>
    <ligand>
        <name>a divalent metal cation</name>
        <dbReference type="ChEBI" id="CHEBI:60240"/>
    </ligand>
</feature>
<evidence type="ECO:0000313" key="18">
    <source>
        <dbReference type="EMBL" id="SUZ32473.1"/>
    </source>
</evidence>
<dbReference type="InterPro" id="IPR001352">
    <property type="entry name" value="RNase_HII/HIII"/>
</dbReference>
<organism evidence="18 19">
    <name type="scientific">Roseinatronobacter ekhonensis</name>
    <dbReference type="NCBI Taxonomy" id="254356"/>
    <lineage>
        <taxon>Bacteria</taxon>
        <taxon>Pseudomonadati</taxon>
        <taxon>Pseudomonadota</taxon>
        <taxon>Alphaproteobacteria</taxon>
        <taxon>Rhodobacterales</taxon>
        <taxon>Paracoccaceae</taxon>
        <taxon>Roseinatronobacter</taxon>
    </lineage>
</organism>
<dbReference type="PROSITE" id="PS51975">
    <property type="entry name" value="RNASE_H_2"/>
    <property type="match status" value="1"/>
</dbReference>
<reference evidence="19" key="1">
    <citation type="submission" date="2018-08" db="EMBL/GenBank/DDBJ databases">
        <authorList>
            <person name="Rodrigo-Torres L."/>
            <person name="Arahal R. D."/>
            <person name="Lucena T."/>
        </authorList>
    </citation>
    <scope>NUCLEOTIDE SEQUENCE [LARGE SCALE GENOMIC DNA]</scope>
    <source>
        <strain evidence="19">CECT 7235</strain>
    </source>
</reference>
<comment type="subcellular location">
    <subcellularLocation>
        <location evidence="4 14">Cytoplasm</location>
    </subcellularLocation>
</comment>
<keyword evidence="12 14" id="KW-0378">Hydrolase</keyword>
<evidence type="ECO:0000256" key="15">
    <source>
        <dbReference type="PROSITE-ProRule" id="PRU01319"/>
    </source>
</evidence>
<dbReference type="GO" id="GO:0005737">
    <property type="term" value="C:cytoplasm"/>
    <property type="evidence" value="ECO:0007669"/>
    <property type="project" value="UniProtKB-SubCell"/>
</dbReference>
<evidence type="ECO:0000256" key="10">
    <source>
        <dbReference type="ARBA" id="ARBA00022723"/>
    </source>
</evidence>
<comment type="catalytic activity">
    <reaction evidence="1 14 15 16">
        <text>Endonucleolytic cleavage to 5'-phosphomonoester.</text>
        <dbReference type="EC" id="3.1.26.4"/>
    </reaction>
</comment>
<sequence length="211" mass="22645">MSIRPTIPDFSYERLAIGQGACRVVGVDEVGRGPLCGPVTAAAVWLDPDHLPAGLRDSKKLSAKARLVFSEHIQTHADIGIGHASPAEIDKLNILQATFLAMHRAVSALRVAPDHLLIDGNRLPKNLACPAQAVVKGDGRSMSVAAASIIAKTARDAIMAELAQHYPGYGWERNAGYPTKCHLNAIANLGPTPEHRRSFKPIRKILCPEST</sequence>
<dbReference type="GO" id="GO:0006298">
    <property type="term" value="P:mismatch repair"/>
    <property type="evidence" value="ECO:0007669"/>
    <property type="project" value="TreeGrafter"/>
</dbReference>
<dbReference type="EC" id="3.1.26.4" evidence="6 14"/>
<dbReference type="Gene3D" id="3.30.420.10">
    <property type="entry name" value="Ribonuclease H-like superfamily/Ribonuclease H"/>
    <property type="match status" value="1"/>
</dbReference>
<keyword evidence="13 14" id="KW-0464">Manganese</keyword>
<keyword evidence="19" id="KW-1185">Reference proteome</keyword>
<dbReference type="Pfam" id="PF01351">
    <property type="entry name" value="RNase_HII"/>
    <property type="match status" value="1"/>
</dbReference>
<dbReference type="CDD" id="cd07182">
    <property type="entry name" value="RNase_HII_bacteria_HII_like"/>
    <property type="match status" value="1"/>
</dbReference>
<dbReference type="HAMAP" id="MF_00052_B">
    <property type="entry name" value="RNase_HII_B"/>
    <property type="match status" value="1"/>
</dbReference>
<dbReference type="GO" id="GO:0030145">
    <property type="term" value="F:manganese ion binding"/>
    <property type="evidence" value="ECO:0007669"/>
    <property type="project" value="UniProtKB-UniRule"/>
</dbReference>
<evidence type="ECO:0000256" key="12">
    <source>
        <dbReference type="ARBA" id="ARBA00022801"/>
    </source>
</evidence>
<gene>
    <name evidence="14 18" type="primary">rnhB</name>
    <name evidence="18" type="ORF">ROE7235_02232</name>
</gene>
<evidence type="ECO:0000256" key="7">
    <source>
        <dbReference type="ARBA" id="ARBA00019179"/>
    </source>
</evidence>
<keyword evidence="10 14" id="KW-0479">Metal-binding</keyword>
<dbReference type="AlphaFoldDB" id="A0A3B0M9X6"/>
<dbReference type="SUPFAM" id="SSF53098">
    <property type="entry name" value="Ribonuclease H-like"/>
    <property type="match status" value="1"/>
</dbReference>
<evidence type="ECO:0000256" key="13">
    <source>
        <dbReference type="ARBA" id="ARBA00023211"/>
    </source>
</evidence>
<feature type="domain" description="RNase H type-2" evidence="17">
    <location>
        <begin position="22"/>
        <end position="211"/>
    </location>
</feature>
<comment type="similarity">
    <text evidence="5 14 16">Belongs to the RNase HII family.</text>
</comment>
<evidence type="ECO:0000256" key="6">
    <source>
        <dbReference type="ARBA" id="ARBA00012180"/>
    </source>
</evidence>
<dbReference type="PANTHER" id="PTHR10954">
    <property type="entry name" value="RIBONUCLEASE H2 SUBUNIT A"/>
    <property type="match status" value="1"/>
</dbReference>
<evidence type="ECO:0000256" key="11">
    <source>
        <dbReference type="ARBA" id="ARBA00022759"/>
    </source>
</evidence>
<evidence type="ECO:0000256" key="16">
    <source>
        <dbReference type="RuleBase" id="RU003515"/>
    </source>
</evidence>
<comment type="cofactor">
    <cofactor evidence="2">
        <name>Mg(2+)</name>
        <dbReference type="ChEBI" id="CHEBI:18420"/>
    </cofactor>
</comment>
<protein>
    <recommendedName>
        <fullName evidence="7 14">Ribonuclease HII</fullName>
        <shortName evidence="14">RNase HII</shortName>
        <ecNumber evidence="6 14">3.1.26.4</ecNumber>
    </recommendedName>
</protein>
<feature type="binding site" evidence="14 15">
    <location>
        <position position="29"/>
    </location>
    <ligand>
        <name>a divalent metal cation</name>
        <dbReference type="ChEBI" id="CHEBI:60240"/>
    </ligand>
</feature>